<feature type="transmembrane region" description="Helical" evidence="7">
    <location>
        <begin position="12"/>
        <end position="30"/>
    </location>
</feature>
<gene>
    <name evidence="8" type="ORF">FYJ34_09390</name>
</gene>
<dbReference type="GO" id="GO:0005886">
    <property type="term" value="C:plasma membrane"/>
    <property type="evidence" value="ECO:0007669"/>
    <property type="project" value="UniProtKB-SubCell"/>
</dbReference>
<evidence type="ECO:0000313" key="9">
    <source>
        <dbReference type="Proteomes" id="UP000434409"/>
    </source>
</evidence>
<keyword evidence="5 7" id="KW-1133">Transmembrane helix</keyword>
<dbReference type="Proteomes" id="UP000434409">
    <property type="component" value="Unassembled WGS sequence"/>
</dbReference>
<dbReference type="InterPro" id="IPR002528">
    <property type="entry name" value="MATE_fam"/>
</dbReference>
<feature type="transmembrane region" description="Helical" evidence="7">
    <location>
        <begin position="343"/>
        <end position="364"/>
    </location>
</feature>
<name>A0A6N7UT20_9FIRM</name>
<comment type="subcellular location">
    <subcellularLocation>
        <location evidence="1">Cell membrane</location>
        <topology evidence="1">Multi-pass membrane protein</topology>
    </subcellularLocation>
</comment>
<reference evidence="8 9" key="1">
    <citation type="submission" date="2019-08" db="EMBL/GenBank/DDBJ databases">
        <title>In-depth cultivation of the pig gut microbiome towards novel bacterial diversity and tailored functional studies.</title>
        <authorList>
            <person name="Wylensek D."/>
            <person name="Hitch T.C.A."/>
            <person name="Clavel T."/>
        </authorList>
    </citation>
    <scope>NUCLEOTIDE SEQUENCE [LARGE SCALE GENOMIC DNA]</scope>
    <source>
        <strain evidence="8 9">68-1-5</strain>
    </source>
</reference>
<keyword evidence="9" id="KW-1185">Reference proteome</keyword>
<dbReference type="CDD" id="cd13138">
    <property type="entry name" value="MATE_yoeA_like"/>
    <property type="match status" value="1"/>
</dbReference>
<dbReference type="GO" id="GO:0042910">
    <property type="term" value="F:xenobiotic transmembrane transporter activity"/>
    <property type="evidence" value="ECO:0007669"/>
    <property type="project" value="InterPro"/>
</dbReference>
<evidence type="ECO:0000313" key="8">
    <source>
        <dbReference type="EMBL" id="MSR94463.1"/>
    </source>
</evidence>
<keyword evidence="3" id="KW-1003">Cell membrane</keyword>
<dbReference type="PANTHER" id="PTHR43549">
    <property type="entry name" value="MULTIDRUG RESISTANCE PROTEIN YPNP-RELATED"/>
    <property type="match status" value="1"/>
</dbReference>
<dbReference type="PIRSF" id="PIRSF006603">
    <property type="entry name" value="DinF"/>
    <property type="match status" value="1"/>
</dbReference>
<feature type="transmembrane region" description="Helical" evidence="7">
    <location>
        <begin position="384"/>
        <end position="404"/>
    </location>
</feature>
<feature type="transmembrane region" description="Helical" evidence="7">
    <location>
        <begin position="443"/>
        <end position="468"/>
    </location>
</feature>
<proteinExistence type="predicted"/>
<feature type="transmembrane region" description="Helical" evidence="7">
    <location>
        <begin position="170"/>
        <end position="189"/>
    </location>
</feature>
<keyword evidence="4 7" id="KW-0812">Transmembrane</keyword>
<dbReference type="AlphaFoldDB" id="A0A6N7UT20"/>
<evidence type="ECO:0000256" key="2">
    <source>
        <dbReference type="ARBA" id="ARBA00022448"/>
    </source>
</evidence>
<dbReference type="RefSeq" id="WP_154478152.1">
    <property type="nucleotide sequence ID" value="NZ_VULY01000018.1"/>
</dbReference>
<evidence type="ECO:0000256" key="6">
    <source>
        <dbReference type="ARBA" id="ARBA00023136"/>
    </source>
</evidence>
<dbReference type="GO" id="GO:0015297">
    <property type="term" value="F:antiporter activity"/>
    <property type="evidence" value="ECO:0007669"/>
    <property type="project" value="InterPro"/>
</dbReference>
<feature type="transmembrane region" description="Helical" evidence="7">
    <location>
        <begin position="195"/>
        <end position="216"/>
    </location>
</feature>
<dbReference type="EMBL" id="VULY01000018">
    <property type="protein sequence ID" value="MSR94463.1"/>
    <property type="molecule type" value="Genomic_DNA"/>
</dbReference>
<feature type="transmembrane region" description="Helical" evidence="7">
    <location>
        <begin position="137"/>
        <end position="158"/>
    </location>
</feature>
<dbReference type="Pfam" id="PF01554">
    <property type="entry name" value="MatE"/>
    <property type="match status" value="2"/>
</dbReference>
<evidence type="ECO:0000256" key="1">
    <source>
        <dbReference type="ARBA" id="ARBA00004651"/>
    </source>
</evidence>
<evidence type="ECO:0000256" key="5">
    <source>
        <dbReference type="ARBA" id="ARBA00022989"/>
    </source>
</evidence>
<evidence type="ECO:0000256" key="4">
    <source>
        <dbReference type="ARBA" id="ARBA00022692"/>
    </source>
</evidence>
<protein>
    <submittedName>
        <fullName evidence="8">MATE family efflux transporter</fullName>
    </submittedName>
</protein>
<dbReference type="InterPro" id="IPR052031">
    <property type="entry name" value="Membrane_Transporter-Flippase"/>
</dbReference>
<sequence length="478" mass="52117">MEGRNLDLTRGGIWKQLILFFLPILAGSIFQQLYTTVDAVIIGQFAGKSGLAAIDSVHNLLKLPLNFFTGLSAGATILVSQLFGGKQLRRLTQVARTAIAFSFAGGVLLSILGIVFAPACLDLLEVPQDIYSQTLSYVRIYFFGLSVSLLYNLGAGILRAVGNSRTPFSILLLSCSLNLVLDLFFVGFLRLGASGAAATTVLSQTVSALLILYVLIKSSDQLRIRDHAQTPDPRTAPAFDPSLSQKRGSLLRLFPFRIHRESLLSILRLGIPLGLQSSFYPIANMMIQTSINATGTDSIAAWALCGKLDFLIWLSTDALAAAISTFAAQNYGAKHYRRIQKGVASGLFITSGIVALLSILLYLFSGTIGKLFLHPADHDILPLVVSMMHFLAPFYLLYVFGEILSGAIRGTGETFLPMLVSLLGTCAARILWILFVVPGHPSILVILGSYPVSWFLTALLFSIYYLYIRRTRLLPSRK</sequence>
<feature type="transmembrane region" description="Helical" evidence="7">
    <location>
        <begin position="65"/>
        <end position="85"/>
    </location>
</feature>
<comment type="caution">
    <text evidence="8">The sequence shown here is derived from an EMBL/GenBank/DDBJ whole genome shotgun (WGS) entry which is preliminary data.</text>
</comment>
<dbReference type="PANTHER" id="PTHR43549:SF3">
    <property type="entry name" value="MULTIDRUG RESISTANCE PROTEIN YPNP-RELATED"/>
    <property type="match status" value="1"/>
</dbReference>
<organism evidence="8 9">
    <name type="scientific">Suipraeoptans intestinalis</name>
    <dbReference type="NCBI Taxonomy" id="2606628"/>
    <lineage>
        <taxon>Bacteria</taxon>
        <taxon>Bacillati</taxon>
        <taxon>Bacillota</taxon>
        <taxon>Clostridia</taxon>
        <taxon>Lachnospirales</taxon>
        <taxon>Lachnospiraceae</taxon>
        <taxon>Suipraeoptans</taxon>
    </lineage>
</organism>
<feature type="transmembrane region" description="Helical" evidence="7">
    <location>
        <begin position="416"/>
        <end position="437"/>
    </location>
</feature>
<keyword evidence="6 7" id="KW-0472">Membrane</keyword>
<accession>A0A6N7UT20</accession>
<keyword evidence="2" id="KW-0813">Transport</keyword>
<evidence type="ECO:0000256" key="3">
    <source>
        <dbReference type="ARBA" id="ARBA00022475"/>
    </source>
</evidence>
<dbReference type="InterPro" id="IPR048279">
    <property type="entry name" value="MdtK-like"/>
</dbReference>
<evidence type="ECO:0000256" key="7">
    <source>
        <dbReference type="SAM" id="Phobius"/>
    </source>
</evidence>
<feature type="transmembrane region" description="Helical" evidence="7">
    <location>
        <begin position="97"/>
        <end position="117"/>
    </location>
</feature>